<dbReference type="Gene3D" id="3.50.90.10">
    <property type="entry name" value="YerB-like"/>
    <property type="match status" value="1"/>
</dbReference>
<dbReference type="RefSeq" id="WP_151860841.1">
    <property type="nucleotide sequence ID" value="NZ_WBZC01000021.1"/>
</dbReference>
<comment type="caution">
    <text evidence="3">The sequence shown here is derived from an EMBL/GenBank/DDBJ whole genome shotgun (WGS) entry which is preliminary data.</text>
</comment>
<keyword evidence="4" id="KW-1185">Reference proteome</keyword>
<protein>
    <submittedName>
        <fullName evidence="3">DUF3048 domain-containing protein</fullName>
    </submittedName>
</protein>
<dbReference type="EMBL" id="WBZC01000021">
    <property type="protein sequence ID" value="KAB3535357.1"/>
    <property type="molecule type" value="Genomic_DNA"/>
</dbReference>
<dbReference type="SUPFAM" id="SSF159774">
    <property type="entry name" value="YerB-like"/>
    <property type="match status" value="1"/>
</dbReference>
<dbReference type="OrthoDB" id="9779102at2"/>
<dbReference type="InterPro" id="IPR023158">
    <property type="entry name" value="YerB-like_sf"/>
</dbReference>
<accession>A0A6I0F0C8</accession>
<organism evidence="3 4">
    <name type="scientific">Alkaliphilus pronyensis</name>
    <dbReference type="NCBI Taxonomy" id="1482732"/>
    <lineage>
        <taxon>Bacteria</taxon>
        <taxon>Bacillati</taxon>
        <taxon>Bacillota</taxon>
        <taxon>Clostridia</taxon>
        <taxon>Peptostreptococcales</taxon>
        <taxon>Natronincolaceae</taxon>
        <taxon>Alkaliphilus</taxon>
    </lineage>
</organism>
<evidence type="ECO:0000313" key="3">
    <source>
        <dbReference type="EMBL" id="KAB3535357.1"/>
    </source>
</evidence>
<dbReference type="InterPro" id="IPR021416">
    <property type="entry name" value="DUF3048_N"/>
</dbReference>
<dbReference type="Pfam" id="PF17479">
    <property type="entry name" value="DUF3048_C"/>
    <property type="match status" value="1"/>
</dbReference>
<dbReference type="AlphaFoldDB" id="A0A6I0F0C8"/>
<dbReference type="PROSITE" id="PS51257">
    <property type="entry name" value="PROKAR_LIPOPROTEIN"/>
    <property type="match status" value="1"/>
</dbReference>
<evidence type="ECO:0000313" key="4">
    <source>
        <dbReference type="Proteomes" id="UP000432715"/>
    </source>
</evidence>
<reference evidence="3 4" key="1">
    <citation type="submission" date="2019-10" db="EMBL/GenBank/DDBJ databases">
        <title>Alkaliphilus serpentinus sp. nov. and Alkaliphilus pronyensis sp. nov., two novel anaerobic alkaliphilic species isolated from the serpentinized-hosted hydrothermal field of the Prony Bay (New Caledonia).</title>
        <authorList>
            <person name="Postec A."/>
        </authorList>
    </citation>
    <scope>NUCLEOTIDE SEQUENCE [LARGE SCALE GENOMIC DNA]</scope>
    <source>
        <strain evidence="3 4">LacV</strain>
    </source>
</reference>
<name>A0A6I0F0C8_9FIRM</name>
<sequence length="350" mass="39872">MNYLRKIFLALIILMLGLSILGCSSEPQQDISQPEDPQTEETVVEIEVPKEKKEGTPSPLSGLYFPNEKLQRRPLAIIYDNHGQARPQAGLIDAEIAFEFLAEGDITRYLGIFLGNEPEAIGGIRSARSYFIEKALELDAIFVHVGGSPEAFRDLSKYKVNSINAMNRGNDVFWRKNHKVAPHNMYSSHKAIRGAAKNSSFREEASLEAWSFYEETQEINGEAVNEIEIFYSKPYNPSYRFNKEEMVYYRYYNGKPHIDETTKQQLYATNIIIQAVNARVVDKELRLDMDTIGEGKGLYISNGKAIDIVWKKKDYKGLTRFYDLDGNEITFNPGKTWVQVVKSLDSVTIL</sequence>
<dbReference type="Proteomes" id="UP000432715">
    <property type="component" value="Unassembled WGS sequence"/>
</dbReference>
<feature type="domain" description="DUF3048" evidence="2">
    <location>
        <begin position="228"/>
        <end position="338"/>
    </location>
</feature>
<gene>
    <name evidence="3" type="ORF">F8154_06725</name>
</gene>
<dbReference type="Pfam" id="PF11258">
    <property type="entry name" value="DUF3048"/>
    <property type="match status" value="1"/>
</dbReference>
<evidence type="ECO:0000259" key="2">
    <source>
        <dbReference type="Pfam" id="PF17479"/>
    </source>
</evidence>
<proteinExistence type="predicted"/>
<dbReference type="InterPro" id="IPR035328">
    <property type="entry name" value="DUF3048_C"/>
</dbReference>
<evidence type="ECO:0000259" key="1">
    <source>
        <dbReference type="Pfam" id="PF11258"/>
    </source>
</evidence>
<feature type="domain" description="DUF3048" evidence="1">
    <location>
        <begin position="61"/>
        <end position="201"/>
    </location>
</feature>